<dbReference type="PROSITE" id="PS50035">
    <property type="entry name" value="PLD"/>
    <property type="match status" value="2"/>
</dbReference>
<keyword evidence="5 6" id="KW-0472">Membrane</keyword>
<dbReference type="EMBL" id="JALJYF010000001">
    <property type="protein sequence ID" value="MCP1726888.1"/>
    <property type="molecule type" value="Genomic_DNA"/>
</dbReference>
<keyword evidence="2" id="KW-1003">Cell membrane</keyword>
<sequence>MIGGTTTWLALLSLIVAMLASGHAILYKNDNRATVAWVGVIWLAPLLGSLLYLLLGINRIRRRAHALRGTLPRIQGERDLDAYLPNVLEQFVPQSLLPLSRLSNRVARQPLLGGNTLTVLHNGDQAYPAMLTAIRSARESITLSTYIFNRDRVGREFVDALSEARQRGVAIRVLVDAVGLRYSMPSIEGLLKRDSIPTAKFMPARLPWLVRFMNLRNHRKLLVVDGHKGFIGGMNIAAGNVLDETTHHPIRDIHFEVEGPVVSEMQAVFAEDWLFAVGEDLRHRAFFPIPRTPGASLARIVADGPDENYDTLRQILLGALNAAQHRIAIMTPYFLPDASLQDALGAAALRGVQVDVILPEKNNLSLVSWAIEAQLAPMMRWGVQFHFRPGPFDHSKLFTVDGQWAMIGSANWDPRSLSLNFECNLECYDEWFVQSLESHFRDCLVESQAVDSTWQKRFTLARRLRNGLARLLTPYL</sequence>
<dbReference type="InterPro" id="IPR001736">
    <property type="entry name" value="PLipase_D/transphosphatidylase"/>
</dbReference>
<dbReference type="CDD" id="cd09157">
    <property type="entry name" value="PLDc_CLS_unchar2_1"/>
    <property type="match status" value="1"/>
</dbReference>
<dbReference type="CDD" id="cd09163">
    <property type="entry name" value="PLDc_CLS_unchar2_2"/>
    <property type="match status" value="1"/>
</dbReference>
<accession>A0ABT1G981</accession>
<keyword evidence="8" id="KW-0808">Transferase</keyword>
<dbReference type="GO" id="GO:0016740">
    <property type="term" value="F:transferase activity"/>
    <property type="evidence" value="ECO:0007669"/>
    <property type="project" value="UniProtKB-KW"/>
</dbReference>
<dbReference type="Pfam" id="PF13091">
    <property type="entry name" value="PLDc_2"/>
    <property type="match status" value="2"/>
</dbReference>
<evidence type="ECO:0000259" key="7">
    <source>
        <dbReference type="PROSITE" id="PS50035"/>
    </source>
</evidence>
<organism evidence="8 9">
    <name type="scientific">Natronospira proteinivora</name>
    <dbReference type="NCBI Taxonomy" id="1807133"/>
    <lineage>
        <taxon>Bacteria</taxon>
        <taxon>Pseudomonadati</taxon>
        <taxon>Pseudomonadota</taxon>
        <taxon>Gammaproteobacteria</taxon>
        <taxon>Natronospirales</taxon>
        <taxon>Natronospiraceae</taxon>
        <taxon>Natronospira</taxon>
    </lineage>
</organism>
<dbReference type="InterPro" id="IPR027379">
    <property type="entry name" value="CLS_N"/>
</dbReference>
<dbReference type="InterPro" id="IPR025202">
    <property type="entry name" value="PLD-like_dom"/>
</dbReference>
<evidence type="ECO:0000256" key="1">
    <source>
        <dbReference type="ARBA" id="ARBA00004651"/>
    </source>
</evidence>
<proteinExistence type="predicted"/>
<dbReference type="PANTHER" id="PTHR21248">
    <property type="entry name" value="CARDIOLIPIN SYNTHASE"/>
    <property type="match status" value="1"/>
</dbReference>
<dbReference type="Pfam" id="PF13396">
    <property type="entry name" value="PLDc_N"/>
    <property type="match status" value="1"/>
</dbReference>
<keyword evidence="4 6" id="KW-1133">Transmembrane helix</keyword>
<feature type="transmembrane region" description="Helical" evidence="6">
    <location>
        <begin position="34"/>
        <end position="55"/>
    </location>
</feature>
<dbReference type="SMART" id="SM00155">
    <property type="entry name" value="PLDc"/>
    <property type="match status" value="2"/>
</dbReference>
<comment type="subcellular location">
    <subcellularLocation>
        <location evidence="1">Cell membrane</location>
        <topology evidence="1">Multi-pass membrane protein</topology>
    </subcellularLocation>
</comment>
<keyword evidence="3 6" id="KW-0812">Transmembrane</keyword>
<dbReference type="Proteomes" id="UP001523550">
    <property type="component" value="Unassembled WGS sequence"/>
</dbReference>
<evidence type="ECO:0000313" key="8">
    <source>
        <dbReference type="EMBL" id="MCP1726888.1"/>
    </source>
</evidence>
<evidence type="ECO:0000313" key="9">
    <source>
        <dbReference type="Proteomes" id="UP001523550"/>
    </source>
</evidence>
<dbReference type="SUPFAM" id="SSF56024">
    <property type="entry name" value="Phospholipase D/nuclease"/>
    <property type="match status" value="2"/>
</dbReference>
<dbReference type="Gene3D" id="3.30.870.10">
    <property type="entry name" value="Endonuclease Chain A"/>
    <property type="match status" value="2"/>
</dbReference>
<evidence type="ECO:0000256" key="3">
    <source>
        <dbReference type="ARBA" id="ARBA00022692"/>
    </source>
</evidence>
<comment type="caution">
    <text evidence="8">The sequence shown here is derived from an EMBL/GenBank/DDBJ whole genome shotgun (WGS) entry which is preliminary data.</text>
</comment>
<reference evidence="8 9" key="1">
    <citation type="submission" date="2022-03" db="EMBL/GenBank/DDBJ databases">
        <title>Genomic Encyclopedia of Type Strains, Phase III (KMG-III): the genomes of soil and plant-associated and newly described type strains.</title>
        <authorList>
            <person name="Whitman W."/>
        </authorList>
    </citation>
    <scope>NUCLEOTIDE SEQUENCE [LARGE SCALE GENOMIC DNA]</scope>
    <source>
        <strain evidence="8 9">BSker1</strain>
    </source>
</reference>
<dbReference type="PANTHER" id="PTHR21248:SF22">
    <property type="entry name" value="PHOSPHOLIPASE D"/>
    <property type="match status" value="1"/>
</dbReference>
<evidence type="ECO:0000256" key="5">
    <source>
        <dbReference type="ARBA" id="ARBA00023136"/>
    </source>
</evidence>
<evidence type="ECO:0000256" key="6">
    <source>
        <dbReference type="SAM" id="Phobius"/>
    </source>
</evidence>
<protein>
    <submittedName>
        <fullName evidence="8">Cardiolipin synthase</fullName>
        <ecNumber evidence="8">2.7.8.-</ecNumber>
    </submittedName>
</protein>
<evidence type="ECO:0000256" key="4">
    <source>
        <dbReference type="ARBA" id="ARBA00022989"/>
    </source>
</evidence>
<evidence type="ECO:0000256" key="2">
    <source>
        <dbReference type="ARBA" id="ARBA00022475"/>
    </source>
</evidence>
<dbReference type="EC" id="2.7.8.-" evidence="8"/>
<dbReference type="RefSeq" id="WP_253445883.1">
    <property type="nucleotide sequence ID" value="NZ_JALJYF010000001.1"/>
</dbReference>
<name>A0ABT1G981_9GAMM</name>
<gene>
    <name evidence="8" type="ORF">J2T60_000853</name>
</gene>
<keyword evidence="9" id="KW-1185">Reference proteome</keyword>
<feature type="domain" description="PLD phosphodiesterase" evidence="7">
    <location>
        <begin position="389"/>
        <end position="416"/>
    </location>
</feature>
<feature type="domain" description="PLD phosphodiesterase" evidence="7">
    <location>
        <begin position="213"/>
        <end position="240"/>
    </location>
</feature>